<dbReference type="EMBL" id="KZ507606">
    <property type="protein sequence ID" value="PKU36484.1"/>
    <property type="molecule type" value="Genomic_DNA"/>
</dbReference>
<name>A0A2I0TRP2_LIMLA</name>
<feature type="region of interest" description="Disordered" evidence="1">
    <location>
        <begin position="44"/>
        <end position="63"/>
    </location>
</feature>
<keyword evidence="3" id="KW-1185">Reference proteome</keyword>
<gene>
    <name evidence="2" type="ORF">llap_13213</name>
</gene>
<dbReference type="AlphaFoldDB" id="A0A2I0TRP2"/>
<reference evidence="3" key="2">
    <citation type="submission" date="2017-12" db="EMBL/GenBank/DDBJ databases">
        <title>Genome sequence of the Bar-tailed Godwit (Limosa lapponica baueri).</title>
        <authorList>
            <person name="Lima N.C.B."/>
            <person name="Parody-Merino A.M."/>
            <person name="Battley P.F."/>
            <person name="Fidler A.E."/>
            <person name="Prosdocimi F."/>
        </authorList>
    </citation>
    <scope>NUCLEOTIDE SEQUENCE [LARGE SCALE GENOMIC DNA]</scope>
</reference>
<evidence type="ECO:0000256" key="1">
    <source>
        <dbReference type="SAM" id="MobiDB-lite"/>
    </source>
</evidence>
<reference evidence="3" key="1">
    <citation type="submission" date="2017-11" db="EMBL/GenBank/DDBJ databases">
        <authorList>
            <person name="Lima N.C."/>
            <person name="Parody-Merino A.M."/>
            <person name="Battley P.F."/>
            <person name="Fidler A.E."/>
            <person name="Prosdocimi F."/>
        </authorList>
    </citation>
    <scope>NUCLEOTIDE SEQUENCE [LARGE SCALE GENOMIC DNA]</scope>
</reference>
<organism evidence="2 3">
    <name type="scientific">Limosa lapponica baueri</name>
    <dbReference type="NCBI Taxonomy" id="1758121"/>
    <lineage>
        <taxon>Eukaryota</taxon>
        <taxon>Metazoa</taxon>
        <taxon>Chordata</taxon>
        <taxon>Craniata</taxon>
        <taxon>Vertebrata</taxon>
        <taxon>Euteleostomi</taxon>
        <taxon>Archelosauria</taxon>
        <taxon>Archosauria</taxon>
        <taxon>Dinosauria</taxon>
        <taxon>Saurischia</taxon>
        <taxon>Theropoda</taxon>
        <taxon>Coelurosauria</taxon>
        <taxon>Aves</taxon>
        <taxon>Neognathae</taxon>
        <taxon>Neoaves</taxon>
        <taxon>Charadriiformes</taxon>
        <taxon>Scolopacidae</taxon>
        <taxon>Limosa</taxon>
    </lineage>
</organism>
<evidence type="ECO:0000313" key="3">
    <source>
        <dbReference type="Proteomes" id="UP000233556"/>
    </source>
</evidence>
<sequence length="104" mass="10928">MGNGSVSMAPQGKHPVLGQTHIARWTAMDRASCEAAMLPGAVGASVHGLGRPPPRSTIPNGRGHQLHQWKLVRLGPVLGAKATELSIKESNSEGSIFNDLNEGQ</sequence>
<protein>
    <submittedName>
        <fullName evidence="2">Uncharacterized protein</fullName>
    </submittedName>
</protein>
<accession>A0A2I0TRP2</accession>
<dbReference type="Proteomes" id="UP000233556">
    <property type="component" value="Unassembled WGS sequence"/>
</dbReference>
<evidence type="ECO:0000313" key="2">
    <source>
        <dbReference type="EMBL" id="PKU36484.1"/>
    </source>
</evidence>
<proteinExistence type="predicted"/>